<keyword evidence="2" id="KW-1133">Transmembrane helix</keyword>
<dbReference type="KEGG" id="vg:30685026"/>
<keyword evidence="2" id="KW-0472">Membrane</keyword>
<reference evidence="3 4" key="1">
    <citation type="submission" date="2016-04" db="EMBL/GenBank/DDBJ databases">
        <title>Sequence analysis of the Plodia interpunctella granulovirus genome: Discovery of an unusual inhibitor-of-apoptosis (IAP) gene.</title>
        <authorList>
            <person name="Harrison R.L."/>
            <person name="Rowley D.L."/>
            <person name="Funk C.J."/>
        </authorList>
    </citation>
    <scope>NUCLEOTIDE SEQUENCE [LARGE SCALE GENOMIC DNA]</scope>
    <source>
        <strain evidence="3">Cambridge</strain>
    </source>
</reference>
<dbReference type="RefSeq" id="YP_009330154.1">
    <property type="nucleotide sequence ID" value="NC_032255.1"/>
</dbReference>
<evidence type="ECO:0000256" key="1">
    <source>
        <dbReference type="SAM" id="MobiDB-lite"/>
    </source>
</evidence>
<evidence type="ECO:0000256" key="2">
    <source>
        <dbReference type="SAM" id="Phobius"/>
    </source>
</evidence>
<protein>
    <submittedName>
        <fullName evidence="3">ORF22</fullName>
    </submittedName>
</protein>
<evidence type="ECO:0000313" key="3">
    <source>
        <dbReference type="EMBL" id="APO13906.1"/>
    </source>
</evidence>
<organism evidence="3 4">
    <name type="scientific">Plodia interpunctella granulovirus</name>
    <dbReference type="NCBI Taxonomy" id="262175"/>
    <lineage>
        <taxon>Viruses</taxon>
        <taxon>Viruses incertae sedis</taxon>
        <taxon>Naldaviricetes</taxon>
        <taxon>Lefavirales</taxon>
        <taxon>Baculoviridae</taxon>
        <taxon>Betabaculovirus</taxon>
        <taxon>Betabaculovirus plinterpunctellae</taxon>
    </lineage>
</organism>
<sequence length="190" mass="21508">MQTTKVHIAIASPHGIGFRGGTSSTAMNSSSTGLTQRMHQSAKSTIHVVVLLMMTLLYGTVVGLGYDCGPWQHAPIINLKISSAGGGKWHIEVITLRHNLYYKYNYVCGHKKIRWYRCTFVFYRYDSVGGRGRSAQDTQTTLPCTFQPARLREKYTKPPSVLLRQPKMFHHSPRRGTVVQQTGKQRVRDR</sequence>
<keyword evidence="2" id="KW-0812">Transmembrane</keyword>
<feature type="region of interest" description="Disordered" evidence="1">
    <location>
        <begin position="171"/>
        <end position="190"/>
    </location>
</feature>
<evidence type="ECO:0000313" key="4">
    <source>
        <dbReference type="Proteomes" id="UP000204293"/>
    </source>
</evidence>
<accession>A0A1L5JGY3</accession>
<keyword evidence="4" id="KW-1185">Reference proteome</keyword>
<dbReference type="Proteomes" id="UP000204293">
    <property type="component" value="Segment"/>
</dbReference>
<name>A0A1L5JGY3_9BBAC</name>
<dbReference type="GeneID" id="30685026"/>
<feature type="transmembrane region" description="Helical" evidence="2">
    <location>
        <begin position="46"/>
        <end position="66"/>
    </location>
</feature>
<proteinExistence type="predicted"/>
<dbReference type="EMBL" id="KX151395">
    <property type="protein sequence ID" value="APO13906.1"/>
    <property type="molecule type" value="Genomic_DNA"/>
</dbReference>